<evidence type="ECO:0000256" key="3">
    <source>
        <dbReference type="SAM" id="Coils"/>
    </source>
</evidence>
<reference evidence="6 7" key="2">
    <citation type="submission" date="2025-05" db="UniProtKB">
        <authorList>
            <consortium name="RefSeq"/>
        </authorList>
    </citation>
    <scope>IDENTIFICATION</scope>
    <source>
        <tissue evidence="6 7">Tongue muscle</tissue>
    </source>
</reference>
<keyword evidence="6 7" id="KW-0282">Flagellum</keyword>
<keyword evidence="2" id="KW-0966">Cell projection</keyword>
<evidence type="ECO:0000259" key="4">
    <source>
        <dbReference type="Pfam" id="PF13863"/>
    </source>
</evidence>
<feature type="coiled-coil region" evidence="3">
    <location>
        <begin position="109"/>
        <end position="143"/>
    </location>
</feature>
<dbReference type="GeneID" id="110133716"/>
<evidence type="ECO:0000256" key="2">
    <source>
        <dbReference type="ARBA" id="ARBA00023069"/>
    </source>
</evidence>
<keyword evidence="2" id="KW-0969">Cilium</keyword>
<feature type="coiled-coil region" evidence="3">
    <location>
        <begin position="35"/>
        <end position="80"/>
    </location>
</feature>
<gene>
    <name evidence="6 7" type="primary">CFAP73</name>
</gene>
<keyword evidence="5" id="KW-1185">Reference proteome</keyword>
<name>A0ABM4IUF7_ODOVR</name>
<dbReference type="Pfam" id="PF13863">
    <property type="entry name" value="DUF4200"/>
    <property type="match status" value="1"/>
</dbReference>
<proteinExistence type="predicted"/>
<evidence type="ECO:0000256" key="1">
    <source>
        <dbReference type="ARBA" id="ARBA00023054"/>
    </source>
</evidence>
<dbReference type="InterPro" id="IPR051147">
    <property type="entry name" value="CFAP_domain-containing"/>
</dbReference>
<evidence type="ECO:0000313" key="6">
    <source>
        <dbReference type="RefSeq" id="XP_070331447.1"/>
    </source>
</evidence>
<protein>
    <submittedName>
        <fullName evidence="6 7">Cilia- and flagella-associated protein 73 isoform X1</fullName>
    </submittedName>
</protein>
<dbReference type="Proteomes" id="UP001652640">
    <property type="component" value="Chromosome 12"/>
</dbReference>
<dbReference type="InterPro" id="IPR025252">
    <property type="entry name" value="DUF4200"/>
</dbReference>
<dbReference type="PANTHER" id="PTHR21683">
    <property type="entry name" value="COILED-COIL DOMAIN-CONTAINING PROTEIN 42 LIKE-2-LIKE-RELATED"/>
    <property type="match status" value="1"/>
</dbReference>
<accession>A0ABM4IUF7</accession>
<dbReference type="RefSeq" id="XP_070331447.1">
    <property type="nucleotide sequence ID" value="XM_070475346.1"/>
</dbReference>
<feature type="coiled-coil region" evidence="3">
    <location>
        <begin position="178"/>
        <end position="205"/>
    </location>
</feature>
<keyword evidence="1 3" id="KW-0175">Coiled coil</keyword>
<evidence type="ECO:0000313" key="5">
    <source>
        <dbReference type="Proteomes" id="UP001652640"/>
    </source>
</evidence>
<dbReference type="PANTHER" id="PTHR21683:SF9">
    <property type="entry name" value="CILIA- AND FLAGELLA-ASSOCIATED PROTEIN 73"/>
    <property type="match status" value="1"/>
</dbReference>
<organism evidence="5 6">
    <name type="scientific">Odocoileus virginianus</name>
    <name type="common">White-tailed deer</name>
    <dbReference type="NCBI Taxonomy" id="9874"/>
    <lineage>
        <taxon>Eukaryota</taxon>
        <taxon>Metazoa</taxon>
        <taxon>Chordata</taxon>
        <taxon>Craniata</taxon>
        <taxon>Vertebrata</taxon>
        <taxon>Euteleostomi</taxon>
        <taxon>Mammalia</taxon>
        <taxon>Eutheria</taxon>
        <taxon>Laurasiatheria</taxon>
        <taxon>Artiodactyla</taxon>
        <taxon>Ruminantia</taxon>
        <taxon>Pecora</taxon>
        <taxon>Cervidae</taxon>
        <taxon>Odocoileinae</taxon>
        <taxon>Odocoileus</taxon>
    </lineage>
</organism>
<dbReference type="RefSeq" id="XP_070331448.1">
    <property type="nucleotide sequence ID" value="XM_070475347.1"/>
</dbReference>
<evidence type="ECO:0000313" key="7">
    <source>
        <dbReference type="RefSeq" id="XP_070331448.1"/>
    </source>
</evidence>
<sequence>MAVPWEEYFQLVLEEKLSTKIPEQNTDHVPPVLHLLEKRQELVDADRELQAQKEVFEITKASLKQRWEQLEQKEQELKGSFIRFEKFLQDAEARRSHALRGAAEERHLAGRREAEALRLRAQLAELQRERARLQRRLQRLEPCARLLGQMLELLPEFQEVPELVARFDGLADMQEALRLTERQRLAELEEARARLQRLRDSWQDELLLQGQRRAHLLEQLESARERTLHWVPRPEEESKWIQIQTTAAEKTLLLGRTRMAVLNMYQLVCQHQRRPPALDIEDAEGQLEQVKLSILDLSAILARLRQAESTAPTS</sequence>
<reference evidence="5" key="1">
    <citation type="journal article" date="2022" name="J. Hered.">
        <title>A De Novo Chromosome-Level Genome Assembly of the White-Tailed Deer, Odocoileus Virginianus.</title>
        <authorList>
            <person name="London E.W."/>
            <person name="Roca A.L."/>
            <person name="Novakofski J.E."/>
            <person name="Mateus-Pinilla N.E."/>
        </authorList>
    </citation>
    <scope>NUCLEOTIDE SEQUENCE [LARGE SCALE GENOMIC DNA]</scope>
</reference>
<feature type="domain" description="DUF4200" evidence="4">
    <location>
        <begin position="35"/>
        <end position="152"/>
    </location>
</feature>